<gene>
    <name evidence="1" type="ORF">UU13_C0003G0023</name>
</gene>
<name>A0A0G0T0M0_9BACT</name>
<sequence>MNKKKGNILACVHEMGVHLAMMKAATRELRSGILDDRLKFLGDNLDLVGKKLREALVAAKMGNSSVVLKALFDEEIEFK</sequence>
<reference evidence="1 2" key="1">
    <citation type="journal article" date="2015" name="Nature">
        <title>rRNA introns, odd ribosomes, and small enigmatic genomes across a large radiation of phyla.</title>
        <authorList>
            <person name="Brown C.T."/>
            <person name="Hug L.A."/>
            <person name="Thomas B.C."/>
            <person name="Sharon I."/>
            <person name="Castelle C.J."/>
            <person name="Singh A."/>
            <person name="Wilkins M.J."/>
            <person name="Williams K.H."/>
            <person name="Banfield J.F."/>
        </authorList>
    </citation>
    <scope>NUCLEOTIDE SEQUENCE [LARGE SCALE GENOMIC DNA]</scope>
</reference>
<dbReference type="AlphaFoldDB" id="A0A0G0T0M0"/>
<protein>
    <submittedName>
        <fullName evidence="1">Uncharacterized protein</fullName>
    </submittedName>
</protein>
<comment type="caution">
    <text evidence="1">The sequence shown here is derived from an EMBL/GenBank/DDBJ whole genome shotgun (WGS) entry which is preliminary data.</text>
</comment>
<organism evidence="1 2">
    <name type="scientific">Candidatus Nomurabacteria bacterium GW2011_GWB1_40_7</name>
    <dbReference type="NCBI Taxonomy" id="1618744"/>
    <lineage>
        <taxon>Bacteria</taxon>
        <taxon>Candidatus Nomuraibacteriota</taxon>
    </lineage>
</organism>
<evidence type="ECO:0000313" key="2">
    <source>
        <dbReference type="Proteomes" id="UP000034452"/>
    </source>
</evidence>
<dbReference type="EMBL" id="LBZL01000003">
    <property type="protein sequence ID" value="KKR70579.1"/>
    <property type="molecule type" value="Genomic_DNA"/>
</dbReference>
<evidence type="ECO:0000313" key="1">
    <source>
        <dbReference type="EMBL" id="KKR70579.1"/>
    </source>
</evidence>
<dbReference type="Proteomes" id="UP000034452">
    <property type="component" value="Unassembled WGS sequence"/>
</dbReference>
<proteinExistence type="predicted"/>
<accession>A0A0G0T0M0</accession>